<evidence type="ECO:0000256" key="1">
    <source>
        <dbReference type="SAM" id="MobiDB-lite"/>
    </source>
</evidence>
<dbReference type="SUPFAM" id="SSF49879">
    <property type="entry name" value="SMAD/FHA domain"/>
    <property type="match status" value="1"/>
</dbReference>
<dbReference type="EMBL" id="BAABWN010000001">
    <property type="protein sequence ID" value="GAA6166717.1"/>
    <property type="molecule type" value="Genomic_DNA"/>
</dbReference>
<feature type="region of interest" description="Disordered" evidence="1">
    <location>
        <begin position="262"/>
        <end position="484"/>
    </location>
</feature>
<accession>A0ABQ0A4Y9</accession>
<feature type="domain" description="FHA" evidence="2">
    <location>
        <begin position="27"/>
        <end position="77"/>
    </location>
</feature>
<feature type="region of interest" description="Disordered" evidence="1">
    <location>
        <begin position="148"/>
        <end position="245"/>
    </location>
</feature>
<reference evidence="3 4" key="1">
    <citation type="submission" date="2024-04" db="EMBL/GenBank/DDBJ databases">
        <title>Draft genome sequence of Sessilibacter corallicola NBRC 116591.</title>
        <authorList>
            <person name="Miyakawa T."/>
            <person name="Kusuya Y."/>
            <person name="Miura T."/>
        </authorList>
    </citation>
    <scope>NUCLEOTIDE SEQUENCE [LARGE SCALE GENOMIC DNA]</scope>
    <source>
        <strain evidence="3 4">KU-00831-HH</strain>
    </source>
</reference>
<protein>
    <recommendedName>
        <fullName evidence="2">FHA domain-containing protein</fullName>
    </recommendedName>
</protein>
<feature type="compositionally biased region" description="Polar residues" evidence="1">
    <location>
        <begin position="263"/>
        <end position="308"/>
    </location>
</feature>
<dbReference type="NCBIfam" id="TIGR03354">
    <property type="entry name" value="VI_FHA"/>
    <property type="match status" value="1"/>
</dbReference>
<dbReference type="CDD" id="cd00060">
    <property type="entry name" value="FHA"/>
    <property type="match status" value="1"/>
</dbReference>
<feature type="compositionally biased region" description="Polar residues" evidence="1">
    <location>
        <begin position="191"/>
        <end position="245"/>
    </location>
</feature>
<evidence type="ECO:0000259" key="2">
    <source>
        <dbReference type="PROSITE" id="PS50006"/>
    </source>
</evidence>
<comment type="caution">
    <text evidence="3">The sequence shown here is derived from an EMBL/GenBank/DDBJ whole genome shotgun (WGS) entry which is preliminary data.</text>
</comment>
<gene>
    <name evidence="3" type="ORF">NBRC116591_05270</name>
</gene>
<sequence>MKLTLIVVEAPEQSNMANHTKVFEKNGTIGRSEKSTWVLPDTKRVLSSNHLHISVDGDQCTVTDTSTNGTSLNEANNLLSKQTPHPLNNGDVIIVGEYKLKAVIDQPQQSAAAPSNGSVLDNYDKTTFATSESASRSQLEKNAEGLDKYLDSSQPSQPLKDEQGGWAQDFGASNFGSPDLGDQANLDPLASPSSPQQTPNFGFESSNSDSLGLNDQRSGFSQDPSPQWNQNDDWWKDGSSSDQSPLINERVNKFKVEEDPFARNQSDQQNQSFAPNTDNHAFTANTPQDSRSNQQPADYWGNNSNQNPALAPAESGLGIDDDQPGFVPKAESSATANPNESFGFNSPPNINQAPEAAPQFDIPQQATPVDSAPSNAEQQWYGSETNQASSPPFGQNNAQTPFGANAQPEAPQNFYGNDNPHVNSHPPQTSSAPYESYGQNPHPGSGYGNTPHPNARQQHPSAQFSQQGMPTHPAHSQQQVPQDSAKELAKLLTLEWSNVTRPEDLLSDSAAMITETIRRLMDLLRARSAVKNELRVERTMIETVNNNPLKFTTDTSDALNIIFEKQGRSYMSPKETIEDSFDDLSDHQIAVLAGMQSAYDAMFRYFHPSNLERIFKNKNNLFSNKNAMNWESFVTHYEELANEKEQTYARIFGEHFAVAYEKQLSELKSARSFTNQNRNT</sequence>
<proteinExistence type="predicted"/>
<dbReference type="InterPro" id="IPR000253">
    <property type="entry name" value="FHA_dom"/>
</dbReference>
<dbReference type="PROSITE" id="PS50006">
    <property type="entry name" value="FHA_DOMAIN"/>
    <property type="match status" value="1"/>
</dbReference>
<evidence type="ECO:0000313" key="3">
    <source>
        <dbReference type="EMBL" id="GAA6166717.1"/>
    </source>
</evidence>
<dbReference type="Pfam" id="PF20232">
    <property type="entry name" value="T6SS_FHA_C"/>
    <property type="match status" value="1"/>
</dbReference>
<feature type="compositionally biased region" description="Polar residues" evidence="1">
    <location>
        <begin position="451"/>
        <end position="482"/>
    </location>
</feature>
<dbReference type="InterPro" id="IPR017735">
    <property type="entry name" value="T6SS_FHA"/>
</dbReference>
<keyword evidence="4" id="KW-1185">Reference proteome</keyword>
<feature type="compositionally biased region" description="Polar residues" evidence="1">
    <location>
        <begin position="414"/>
        <end position="439"/>
    </location>
</feature>
<evidence type="ECO:0000313" key="4">
    <source>
        <dbReference type="Proteomes" id="UP001465153"/>
    </source>
</evidence>
<feature type="compositionally biased region" description="Polar residues" evidence="1">
    <location>
        <begin position="332"/>
        <end position="352"/>
    </location>
</feature>
<name>A0ABQ0A4Y9_9GAMM</name>
<dbReference type="Gene3D" id="2.60.200.20">
    <property type="match status" value="1"/>
</dbReference>
<dbReference type="Proteomes" id="UP001465153">
    <property type="component" value="Unassembled WGS sequence"/>
</dbReference>
<organism evidence="3 4">
    <name type="scientific">Sessilibacter corallicola</name>
    <dbReference type="NCBI Taxonomy" id="2904075"/>
    <lineage>
        <taxon>Bacteria</taxon>
        <taxon>Pseudomonadati</taxon>
        <taxon>Pseudomonadota</taxon>
        <taxon>Gammaproteobacteria</taxon>
        <taxon>Cellvibrionales</taxon>
        <taxon>Cellvibrionaceae</taxon>
        <taxon>Sessilibacter</taxon>
    </lineage>
</organism>
<dbReference type="InterPro" id="IPR008984">
    <property type="entry name" value="SMAD_FHA_dom_sf"/>
</dbReference>
<dbReference type="Pfam" id="PF00498">
    <property type="entry name" value="FHA"/>
    <property type="match status" value="1"/>
</dbReference>
<dbReference type="RefSeq" id="WP_353301577.1">
    <property type="nucleotide sequence ID" value="NZ_BAABWN010000001.1"/>
</dbReference>
<dbReference type="InterPro" id="IPR046883">
    <property type="entry name" value="T6SS_FHA_C"/>
</dbReference>
<feature type="compositionally biased region" description="Polar residues" evidence="1">
    <location>
        <begin position="362"/>
        <end position="402"/>
    </location>
</feature>